<protein>
    <submittedName>
        <fullName evidence="2">Uncharacterized protein</fullName>
    </submittedName>
</protein>
<dbReference type="Proteomes" id="UP000254040">
    <property type="component" value="Unassembled WGS sequence"/>
</dbReference>
<evidence type="ECO:0000313" key="1">
    <source>
        <dbReference type="EMBL" id="KTD35666.1"/>
    </source>
</evidence>
<organism evidence="2 4">
    <name type="scientific">Legionella moravica</name>
    <dbReference type="NCBI Taxonomy" id="39962"/>
    <lineage>
        <taxon>Bacteria</taxon>
        <taxon>Pseudomonadati</taxon>
        <taxon>Pseudomonadota</taxon>
        <taxon>Gammaproteobacteria</taxon>
        <taxon>Legionellales</taxon>
        <taxon>Legionellaceae</taxon>
        <taxon>Legionella</taxon>
    </lineage>
</organism>
<reference evidence="1 3" key="1">
    <citation type="submission" date="2015-11" db="EMBL/GenBank/DDBJ databases">
        <title>Genomic analysis of 38 Legionella species identifies large and diverse effector repertoires.</title>
        <authorList>
            <person name="Burstein D."/>
            <person name="Amaro F."/>
            <person name="Zusman T."/>
            <person name="Lifshitz Z."/>
            <person name="Cohen O."/>
            <person name="Gilbert J.A."/>
            <person name="Pupko T."/>
            <person name="Shuman H.A."/>
            <person name="Segal G."/>
        </authorList>
    </citation>
    <scope>NUCLEOTIDE SEQUENCE [LARGE SCALE GENOMIC DNA]</scope>
    <source>
        <strain evidence="1 3">ATCC 43877</strain>
    </source>
</reference>
<name>A0A378JWI4_9GAMM</name>
<evidence type="ECO:0000313" key="4">
    <source>
        <dbReference type="Proteomes" id="UP000254040"/>
    </source>
</evidence>
<evidence type="ECO:0000313" key="2">
    <source>
        <dbReference type="EMBL" id="STX62796.1"/>
    </source>
</evidence>
<reference evidence="2 4" key="2">
    <citation type="submission" date="2018-06" db="EMBL/GenBank/DDBJ databases">
        <authorList>
            <consortium name="Pathogen Informatics"/>
            <person name="Doyle S."/>
        </authorList>
    </citation>
    <scope>NUCLEOTIDE SEQUENCE [LARGE SCALE GENOMIC DNA]</scope>
    <source>
        <strain evidence="2 4">NCTC12239</strain>
    </source>
</reference>
<dbReference type="AlphaFoldDB" id="A0A378JWI4"/>
<gene>
    <name evidence="1" type="ORF">Lmor_1113</name>
    <name evidence="2" type="ORF">NCTC12239_01735</name>
</gene>
<proteinExistence type="predicted"/>
<accession>A0A378JWI4</accession>
<dbReference type="Proteomes" id="UP000054985">
    <property type="component" value="Unassembled WGS sequence"/>
</dbReference>
<sequence>MKENKKCIKYDIKVLPIYPVIYVTYVPVIQHHHTIKVPIAGEGAVRSEIEKSVPISRLSLV</sequence>
<keyword evidence="3" id="KW-1185">Reference proteome</keyword>
<evidence type="ECO:0000313" key="3">
    <source>
        <dbReference type="Proteomes" id="UP000054985"/>
    </source>
</evidence>
<dbReference type="EMBL" id="LNYN01000014">
    <property type="protein sequence ID" value="KTD35666.1"/>
    <property type="molecule type" value="Genomic_DNA"/>
</dbReference>
<dbReference type="EMBL" id="UGOG01000001">
    <property type="protein sequence ID" value="STX62796.1"/>
    <property type="molecule type" value="Genomic_DNA"/>
</dbReference>